<dbReference type="OrthoDB" id="3205170at2759"/>
<keyword evidence="3" id="KW-1185">Reference proteome</keyword>
<evidence type="ECO:0000313" key="2">
    <source>
        <dbReference type="EMBL" id="KAF5339391.1"/>
    </source>
</evidence>
<dbReference type="AlphaFoldDB" id="A0A8H5CE39"/>
<dbReference type="Proteomes" id="UP000541558">
    <property type="component" value="Unassembled WGS sequence"/>
</dbReference>
<evidence type="ECO:0000256" key="1">
    <source>
        <dbReference type="SAM" id="MobiDB-lite"/>
    </source>
</evidence>
<name>A0A8H5CE39_9AGAR</name>
<organism evidence="2 3">
    <name type="scientific">Ephemerocybe angulata</name>
    <dbReference type="NCBI Taxonomy" id="980116"/>
    <lineage>
        <taxon>Eukaryota</taxon>
        <taxon>Fungi</taxon>
        <taxon>Dikarya</taxon>
        <taxon>Basidiomycota</taxon>
        <taxon>Agaricomycotina</taxon>
        <taxon>Agaricomycetes</taxon>
        <taxon>Agaricomycetidae</taxon>
        <taxon>Agaricales</taxon>
        <taxon>Agaricineae</taxon>
        <taxon>Psathyrellaceae</taxon>
        <taxon>Ephemerocybe</taxon>
    </lineage>
</organism>
<proteinExistence type="predicted"/>
<sequence>MPPSSAIRRSRTTSHMSKASKAKLSGPYASPLRPDSEESDDTWSDAQSISSRSWQDLDISELDDPMDHNFKSGDRVWVRTQEHNWRMGKVVKGQPKAKPLTRNAHLKADYYQVQFGAKGKLNTRKYFAPLNGELKPDNLEVRGLLLAGGWISGDIMLSD</sequence>
<dbReference type="EMBL" id="JAACJK010000008">
    <property type="protein sequence ID" value="KAF5339391.1"/>
    <property type="molecule type" value="Genomic_DNA"/>
</dbReference>
<gene>
    <name evidence="2" type="ORF">D9611_009908</name>
</gene>
<accession>A0A8H5CE39</accession>
<feature type="region of interest" description="Disordered" evidence="1">
    <location>
        <begin position="1"/>
        <end position="52"/>
    </location>
</feature>
<evidence type="ECO:0000313" key="3">
    <source>
        <dbReference type="Proteomes" id="UP000541558"/>
    </source>
</evidence>
<reference evidence="2 3" key="1">
    <citation type="journal article" date="2020" name="ISME J.">
        <title>Uncovering the hidden diversity of litter-decomposition mechanisms in mushroom-forming fungi.</title>
        <authorList>
            <person name="Floudas D."/>
            <person name="Bentzer J."/>
            <person name="Ahren D."/>
            <person name="Johansson T."/>
            <person name="Persson P."/>
            <person name="Tunlid A."/>
        </authorList>
    </citation>
    <scope>NUCLEOTIDE SEQUENCE [LARGE SCALE GENOMIC DNA]</scope>
    <source>
        <strain evidence="2 3">CBS 175.51</strain>
    </source>
</reference>
<comment type="caution">
    <text evidence="2">The sequence shown here is derived from an EMBL/GenBank/DDBJ whole genome shotgun (WGS) entry which is preliminary data.</text>
</comment>
<protein>
    <submittedName>
        <fullName evidence="2">Uncharacterized protein</fullName>
    </submittedName>
</protein>